<protein>
    <recommendedName>
        <fullName evidence="6">HYDIN/VesB/CFA65-like Ig-like domain-containing protein</fullName>
    </recommendedName>
</protein>
<dbReference type="AlphaFoldDB" id="A0A8C0BGG9"/>
<dbReference type="InterPro" id="IPR053879">
    <property type="entry name" value="HYDIN_VesB_CFA65-like_Ig"/>
</dbReference>
<reference evidence="7" key="2">
    <citation type="submission" date="2025-09" db="UniProtKB">
        <authorList>
            <consortium name="Ensembl"/>
        </authorList>
    </citation>
    <scope>IDENTIFICATION</scope>
</reference>
<dbReference type="GO" id="GO:0003341">
    <property type="term" value="P:cilium movement"/>
    <property type="evidence" value="ECO:0007669"/>
    <property type="project" value="TreeGrafter"/>
</dbReference>
<evidence type="ECO:0000256" key="4">
    <source>
        <dbReference type="ARBA" id="ARBA00023069"/>
    </source>
</evidence>
<feature type="domain" description="HYDIN/VesB/CFA65-like Ig-like" evidence="6">
    <location>
        <begin position="466"/>
        <end position="566"/>
    </location>
</feature>
<evidence type="ECO:0000256" key="5">
    <source>
        <dbReference type="ARBA" id="ARBA00023273"/>
    </source>
</evidence>
<dbReference type="Gene3D" id="2.60.40.10">
    <property type="entry name" value="Immunoglobulins"/>
    <property type="match status" value="4"/>
</dbReference>
<dbReference type="GO" id="GO:0005930">
    <property type="term" value="C:axoneme"/>
    <property type="evidence" value="ECO:0007669"/>
    <property type="project" value="TreeGrafter"/>
</dbReference>
<keyword evidence="3" id="KW-0963">Cytoplasm</keyword>
<keyword evidence="5" id="KW-0966">Cell projection</keyword>
<feature type="domain" description="HYDIN/VesB/CFA65-like Ig-like" evidence="6">
    <location>
        <begin position="205"/>
        <end position="298"/>
    </location>
</feature>
<dbReference type="GO" id="GO:1904158">
    <property type="term" value="P:axonemal central apparatus assembly"/>
    <property type="evidence" value="ECO:0007669"/>
    <property type="project" value="TreeGrafter"/>
</dbReference>
<evidence type="ECO:0000259" key="6">
    <source>
        <dbReference type="Pfam" id="PF22544"/>
    </source>
</evidence>
<evidence type="ECO:0000256" key="3">
    <source>
        <dbReference type="ARBA" id="ARBA00022490"/>
    </source>
</evidence>
<accession>A0A8C0BGG9</accession>
<dbReference type="Proteomes" id="UP000694555">
    <property type="component" value="Unplaced"/>
</dbReference>
<dbReference type="PANTHER" id="PTHR23053:SF0">
    <property type="entry name" value="HYDROCEPHALUS-INDUCING PROTEIN HOMOLOG"/>
    <property type="match status" value="1"/>
</dbReference>
<evidence type="ECO:0000313" key="8">
    <source>
        <dbReference type="Proteomes" id="UP000694555"/>
    </source>
</evidence>
<dbReference type="Pfam" id="PF22544">
    <property type="entry name" value="HYDIN_VesB_CFA65-like_Ig"/>
    <property type="match status" value="2"/>
</dbReference>
<dbReference type="PANTHER" id="PTHR23053">
    <property type="entry name" value="DLEC1 DELETED IN LUNG AND ESOPHAGEAL CANCER 1"/>
    <property type="match status" value="1"/>
</dbReference>
<name>A0A8C0BGG9_9AVES</name>
<evidence type="ECO:0000256" key="2">
    <source>
        <dbReference type="ARBA" id="ARBA00004496"/>
    </source>
</evidence>
<dbReference type="InterPro" id="IPR013783">
    <property type="entry name" value="Ig-like_fold"/>
</dbReference>
<sequence>VEGSVGLEQTGKKVLIKKRTKTWTQSSPPQPWHKAAFLLSSGSPSSDNSTHVLVMSLTPSAFLKEMSLTTEQRLASTREMRRPRIIQLLDMSETSHQKVAFSCLFSLLFDGMGRSFFLMFPAEWQNRSFMSFLQVPRLVKVVLESSPYFKLISPSDVCRKVAPGMPSTFRILFTPEENKDYFHQLTCITEREKFIVPIRAIGARAILDFPDQLNFSVCPVKYSTQKTLLVRNIGNREARYCISTQSPFSVDPSIGTLGIGDDMQVTVEFHPLKTGDHFRSLIVHYDTGEDIHTSLYGAAVDVNIRLDRNSLTVEKTYLTLSNHRSVVIHNRSEIIAHFQWKAFVTQEEEDQQKLRLCRMLRRQEEDKMDYFLEECTVDPTLRERLSLLSRSFQNQRAKVQGDSMLFSDDIFTIEPVEGDVWPNSSAEINVVFKPREARLYQQTVYCNISGRETRLPLRIKGEGIGPQLRFSFDQLDIGKVFVGSTHSYEAILFNKGAIDALFSLVPPSTALGSCFTLLPREGIILPDGLQVIRISFSSTILGKFTEEFRFSVNGSPEPVTLTIRGCVIGPTFHFDVPCLCFGDVSFGFPCTLSCRLTNTSLVPMTFNLRIPGDGSGEPSVTSFVQMSDSTRPSWRRGAQGHIKPTEFTIKPCRGTIRSQGLLDIQVTLCSNTVKKYELALVVDVDGVGKEVLALLLTARYQRFPCSIQSVPGLQFCKTSANGNRQCMDPWG</sequence>
<keyword evidence="8" id="KW-1185">Reference proteome</keyword>
<evidence type="ECO:0000256" key="1">
    <source>
        <dbReference type="ARBA" id="ARBA00004138"/>
    </source>
</evidence>
<dbReference type="InterPro" id="IPR033305">
    <property type="entry name" value="Hydin-like"/>
</dbReference>
<dbReference type="Ensembl" id="ENSBJAT00000017153.1">
    <property type="protein sequence ID" value="ENSBJAP00000016696.1"/>
    <property type="gene ID" value="ENSBJAG00000011039.1"/>
</dbReference>
<proteinExistence type="predicted"/>
<organism evidence="7 8">
    <name type="scientific">Buteo japonicus</name>
    <dbReference type="NCBI Taxonomy" id="224669"/>
    <lineage>
        <taxon>Eukaryota</taxon>
        <taxon>Metazoa</taxon>
        <taxon>Chordata</taxon>
        <taxon>Craniata</taxon>
        <taxon>Vertebrata</taxon>
        <taxon>Euteleostomi</taxon>
        <taxon>Archelosauria</taxon>
        <taxon>Archosauria</taxon>
        <taxon>Dinosauria</taxon>
        <taxon>Saurischia</taxon>
        <taxon>Theropoda</taxon>
        <taxon>Coelurosauria</taxon>
        <taxon>Aves</taxon>
        <taxon>Neognathae</taxon>
        <taxon>Neoaves</taxon>
        <taxon>Telluraves</taxon>
        <taxon>Accipitrimorphae</taxon>
        <taxon>Accipitriformes</taxon>
        <taxon>Accipitridae</taxon>
        <taxon>Accipitrinae</taxon>
        <taxon>Buteo</taxon>
    </lineage>
</organism>
<keyword evidence="4" id="KW-0969">Cilium</keyword>
<comment type="subcellular location">
    <subcellularLocation>
        <location evidence="1">Cell projection</location>
        <location evidence="1">Cilium</location>
    </subcellularLocation>
    <subcellularLocation>
        <location evidence="2">Cytoplasm</location>
    </subcellularLocation>
</comment>
<evidence type="ECO:0000313" key="7">
    <source>
        <dbReference type="Ensembl" id="ENSBJAP00000016696.1"/>
    </source>
</evidence>
<reference evidence="7" key="1">
    <citation type="submission" date="2025-08" db="UniProtKB">
        <authorList>
            <consortium name="Ensembl"/>
        </authorList>
    </citation>
    <scope>IDENTIFICATION</scope>
</reference>